<dbReference type="HOGENOM" id="CLU_2073907_0_0_1"/>
<dbReference type="InParanoid" id="A0A0D0CZE3"/>
<organism evidence="2 3">
    <name type="scientific">Paxillus rubicundulus Ve08.2h10</name>
    <dbReference type="NCBI Taxonomy" id="930991"/>
    <lineage>
        <taxon>Eukaryota</taxon>
        <taxon>Fungi</taxon>
        <taxon>Dikarya</taxon>
        <taxon>Basidiomycota</taxon>
        <taxon>Agaricomycotina</taxon>
        <taxon>Agaricomycetes</taxon>
        <taxon>Agaricomycetidae</taxon>
        <taxon>Boletales</taxon>
        <taxon>Paxilineae</taxon>
        <taxon>Paxillaceae</taxon>
        <taxon>Paxillus</taxon>
    </lineage>
</organism>
<evidence type="ECO:0000313" key="3">
    <source>
        <dbReference type="Proteomes" id="UP000054538"/>
    </source>
</evidence>
<feature type="signal peptide" evidence="1">
    <location>
        <begin position="1"/>
        <end position="28"/>
    </location>
</feature>
<reference evidence="2 3" key="1">
    <citation type="submission" date="2014-04" db="EMBL/GenBank/DDBJ databases">
        <authorList>
            <consortium name="DOE Joint Genome Institute"/>
            <person name="Kuo A."/>
            <person name="Kohler A."/>
            <person name="Jargeat P."/>
            <person name="Nagy L.G."/>
            <person name="Floudas D."/>
            <person name="Copeland A."/>
            <person name="Barry K.W."/>
            <person name="Cichocki N."/>
            <person name="Veneault-Fourrey C."/>
            <person name="LaButti K."/>
            <person name="Lindquist E.A."/>
            <person name="Lipzen A."/>
            <person name="Lundell T."/>
            <person name="Morin E."/>
            <person name="Murat C."/>
            <person name="Sun H."/>
            <person name="Tunlid A."/>
            <person name="Henrissat B."/>
            <person name="Grigoriev I.V."/>
            <person name="Hibbett D.S."/>
            <person name="Martin F."/>
            <person name="Nordberg H.P."/>
            <person name="Cantor M.N."/>
            <person name="Hua S.X."/>
        </authorList>
    </citation>
    <scope>NUCLEOTIDE SEQUENCE [LARGE SCALE GENOMIC DNA]</scope>
    <source>
        <strain evidence="2 3">Ve08.2h10</strain>
    </source>
</reference>
<name>A0A0D0CZE3_9AGAM</name>
<evidence type="ECO:0000313" key="2">
    <source>
        <dbReference type="EMBL" id="KIK76656.1"/>
    </source>
</evidence>
<proteinExistence type="predicted"/>
<dbReference type="EMBL" id="KN827364">
    <property type="protein sequence ID" value="KIK76656.1"/>
    <property type="molecule type" value="Genomic_DNA"/>
</dbReference>
<reference evidence="3" key="2">
    <citation type="submission" date="2015-01" db="EMBL/GenBank/DDBJ databases">
        <title>Evolutionary Origins and Diversification of the Mycorrhizal Mutualists.</title>
        <authorList>
            <consortium name="DOE Joint Genome Institute"/>
            <consortium name="Mycorrhizal Genomics Consortium"/>
            <person name="Kohler A."/>
            <person name="Kuo A."/>
            <person name="Nagy L.G."/>
            <person name="Floudas D."/>
            <person name="Copeland A."/>
            <person name="Barry K.W."/>
            <person name="Cichocki N."/>
            <person name="Veneault-Fourrey C."/>
            <person name="LaButti K."/>
            <person name="Lindquist E.A."/>
            <person name="Lipzen A."/>
            <person name="Lundell T."/>
            <person name="Morin E."/>
            <person name="Murat C."/>
            <person name="Riley R."/>
            <person name="Ohm R."/>
            <person name="Sun H."/>
            <person name="Tunlid A."/>
            <person name="Henrissat B."/>
            <person name="Grigoriev I.V."/>
            <person name="Hibbett D.S."/>
            <person name="Martin F."/>
        </authorList>
    </citation>
    <scope>NUCLEOTIDE SEQUENCE [LARGE SCALE GENOMIC DNA]</scope>
    <source>
        <strain evidence="3">Ve08.2h10</strain>
    </source>
</reference>
<dbReference type="Proteomes" id="UP000054538">
    <property type="component" value="Unassembled WGS sequence"/>
</dbReference>
<evidence type="ECO:0000256" key="1">
    <source>
        <dbReference type="SAM" id="SignalP"/>
    </source>
</evidence>
<keyword evidence="3" id="KW-1185">Reference proteome</keyword>
<sequence>MNASNARMFSRFLLCYLVDTKYLLLSTALRPCLTVQQTMGRRCCIHRGLRVGQGCMMGHAWPMGEPSRGCAIEYGWAEGWKYRVGCGLWVGQVGDGPWHMGGPKWGWAIACGWADRWR</sequence>
<feature type="chain" id="PRO_5002208307" evidence="1">
    <location>
        <begin position="29"/>
        <end position="118"/>
    </location>
</feature>
<dbReference type="AlphaFoldDB" id="A0A0D0CZE3"/>
<gene>
    <name evidence="2" type="ORF">PAXRUDRAFT_419364</name>
</gene>
<protein>
    <submittedName>
        <fullName evidence="2">Uncharacterized protein</fullName>
    </submittedName>
</protein>
<keyword evidence="1" id="KW-0732">Signal</keyword>
<accession>A0A0D0CZE3</accession>